<organism evidence="3 4">
    <name type="scientific">Candidatus Acididesulfobacter diazotrophicus</name>
    <dbReference type="NCBI Taxonomy" id="2597226"/>
    <lineage>
        <taxon>Bacteria</taxon>
        <taxon>Deltaproteobacteria</taxon>
        <taxon>Candidatus Acidulodesulfobacterales</taxon>
        <taxon>Candidatus Acididesulfobacter</taxon>
    </lineage>
</organism>
<dbReference type="Pfam" id="PF15738">
    <property type="entry name" value="YafQ_toxin"/>
    <property type="match status" value="1"/>
</dbReference>
<reference evidence="3 4" key="1">
    <citation type="journal article" date="2019" name="ISME J.">
        <title>Insights into ecological role of a new deltaproteobacterial order Candidatus Acidulodesulfobacterales by metagenomics and metatranscriptomics.</title>
        <authorList>
            <person name="Tan S."/>
            <person name="Liu J."/>
            <person name="Fang Y."/>
            <person name="Hedlund B.P."/>
            <person name="Lian Z.H."/>
            <person name="Huang L.Y."/>
            <person name="Li J.T."/>
            <person name="Huang L.N."/>
            <person name="Li W.J."/>
            <person name="Jiang H.C."/>
            <person name="Dong H.L."/>
            <person name="Shu W.S."/>
        </authorList>
    </citation>
    <scope>NUCLEOTIDE SEQUENCE [LARGE SCALE GENOMIC DNA]</scope>
    <source>
        <strain evidence="3">AP1</strain>
    </source>
</reference>
<comment type="caution">
    <text evidence="3">The sequence shown here is derived from an EMBL/GenBank/DDBJ whole genome shotgun (WGS) entry which is preliminary data.</text>
</comment>
<dbReference type="PIRSF" id="PIRSF006156">
    <property type="entry name" value="YafQ"/>
    <property type="match status" value="1"/>
</dbReference>
<evidence type="ECO:0000313" key="4">
    <source>
        <dbReference type="Proteomes" id="UP000319296"/>
    </source>
</evidence>
<dbReference type="InterPro" id="IPR035093">
    <property type="entry name" value="RelE/ParE_toxin_dom_sf"/>
</dbReference>
<feature type="active site" description="Proton donor" evidence="2">
    <location>
        <position position="84"/>
    </location>
</feature>
<dbReference type="InterPro" id="IPR007712">
    <property type="entry name" value="RelE/ParE_toxin"/>
</dbReference>
<dbReference type="Gene3D" id="3.30.2310.20">
    <property type="entry name" value="RelE-like"/>
    <property type="match status" value="1"/>
</dbReference>
<dbReference type="Proteomes" id="UP000319296">
    <property type="component" value="Unassembled WGS sequence"/>
</dbReference>
<dbReference type="PANTHER" id="PTHR40588">
    <property type="entry name" value="MRNA INTERFERASE TOXIN YAFQ"/>
    <property type="match status" value="1"/>
</dbReference>
<protein>
    <submittedName>
        <fullName evidence="3">Type II toxin-antitoxin system YafQ family toxin</fullName>
    </submittedName>
</protein>
<evidence type="ECO:0000313" key="3">
    <source>
        <dbReference type="EMBL" id="RZD18298.1"/>
    </source>
</evidence>
<name>A0A519BLZ5_9DELT</name>
<dbReference type="AlphaFoldDB" id="A0A519BLZ5"/>
<dbReference type="GO" id="GO:0004521">
    <property type="term" value="F:RNA endonuclease activity"/>
    <property type="evidence" value="ECO:0007669"/>
    <property type="project" value="TreeGrafter"/>
</dbReference>
<gene>
    <name evidence="3" type="ORF">EVG15_06760</name>
</gene>
<keyword evidence="1" id="KW-1277">Toxin-antitoxin system</keyword>
<dbReference type="NCBIfam" id="TIGR02385">
    <property type="entry name" value="RelE_StbE"/>
    <property type="match status" value="1"/>
</dbReference>
<dbReference type="SUPFAM" id="SSF143011">
    <property type="entry name" value="RelE-like"/>
    <property type="match status" value="1"/>
</dbReference>
<sequence length="89" mass="10642">MLKLSRTKKFLKNYQKLSLTKNDKKIFYYVIEQLSEKVSLEAKFKDHKLSGDFNRCRECHVKNDLLLIYQVFEDELRLIDIGTHSQLFG</sequence>
<dbReference type="PANTHER" id="PTHR40588:SF1">
    <property type="entry name" value="MRNA INTERFERASE TOXIN YAFQ"/>
    <property type="match status" value="1"/>
</dbReference>
<evidence type="ECO:0000256" key="2">
    <source>
        <dbReference type="PIRSR" id="PIRSR006156-1"/>
    </source>
</evidence>
<evidence type="ECO:0000256" key="1">
    <source>
        <dbReference type="ARBA" id="ARBA00022649"/>
    </source>
</evidence>
<dbReference type="EMBL" id="SGBB01000011">
    <property type="protein sequence ID" value="RZD18298.1"/>
    <property type="molecule type" value="Genomic_DNA"/>
</dbReference>
<proteinExistence type="predicted"/>
<dbReference type="GO" id="GO:0006415">
    <property type="term" value="P:translational termination"/>
    <property type="evidence" value="ECO:0007669"/>
    <property type="project" value="TreeGrafter"/>
</dbReference>
<dbReference type="InterPro" id="IPR004386">
    <property type="entry name" value="Toxin_YafQ-like"/>
</dbReference>
<dbReference type="GO" id="GO:0006402">
    <property type="term" value="P:mRNA catabolic process"/>
    <property type="evidence" value="ECO:0007669"/>
    <property type="project" value="TreeGrafter"/>
</dbReference>
<accession>A0A519BLZ5</accession>